<evidence type="ECO:0000313" key="2">
    <source>
        <dbReference type="Proteomes" id="UP001151760"/>
    </source>
</evidence>
<name>A0ABQ5C4B7_9ASTR</name>
<sequence length="411" mass="46304">MNAHENGAVLDEEQLLFLTGEQLPPHFTIFLANLSSDDPIYDEAGDINMIDILSLRLQRSFDTFVDLWTEYHEVHEMQSDVQHNTTLRCEPYNANDVTALIEQNECVRVELEEVKQHYKELFESIHITRPSTNEKTSSLLTQNEDLKAQLEGNLKVAARNSVKTKVLAPGKKFTSGKLNCGYQWRPTGNKFALGELCPLTRIPVTCTAILANQQDPNTNWGSEIPKLSKIAVFKPRSQCLKMLEHSSSSTRSSLSKSFNKISQTSVSQCHKGVSLASLQATFLKRERAFTTSANVPSIYIQLFWNTLTHDAKTGVYSFQVDEHWLTLSADLLRKALNVTPADSAHPFESLLLDHLKMEMEMEIPSVKASANSDIIFFFTSAQDGNKLLDDERLSLADDLKKAHDQNQNKSK</sequence>
<accession>A0ABQ5C4B7</accession>
<proteinExistence type="predicted"/>
<reference evidence="1" key="1">
    <citation type="journal article" date="2022" name="Int. J. Mol. Sci.">
        <title>Draft Genome of Tanacetum Coccineum: Genomic Comparison of Closely Related Tanacetum-Family Plants.</title>
        <authorList>
            <person name="Yamashiro T."/>
            <person name="Shiraishi A."/>
            <person name="Nakayama K."/>
            <person name="Satake H."/>
        </authorList>
    </citation>
    <scope>NUCLEOTIDE SEQUENCE</scope>
</reference>
<comment type="caution">
    <text evidence="1">The sequence shown here is derived from an EMBL/GenBank/DDBJ whole genome shotgun (WGS) entry which is preliminary data.</text>
</comment>
<gene>
    <name evidence="1" type="ORF">Tco_0890769</name>
</gene>
<protein>
    <submittedName>
        <fullName evidence="1">Uncharacterized protein</fullName>
    </submittedName>
</protein>
<dbReference type="EMBL" id="BQNB010013838">
    <property type="protein sequence ID" value="GJT20832.1"/>
    <property type="molecule type" value="Genomic_DNA"/>
</dbReference>
<keyword evidence="2" id="KW-1185">Reference proteome</keyword>
<evidence type="ECO:0000313" key="1">
    <source>
        <dbReference type="EMBL" id="GJT20832.1"/>
    </source>
</evidence>
<reference evidence="1" key="2">
    <citation type="submission" date="2022-01" db="EMBL/GenBank/DDBJ databases">
        <authorList>
            <person name="Yamashiro T."/>
            <person name="Shiraishi A."/>
            <person name="Satake H."/>
            <person name="Nakayama K."/>
        </authorList>
    </citation>
    <scope>NUCLEOTIDE SEQUENCE</scope>
</reference>
<dbReference type="Proteomes" id="UP001151760">
    <property type="component" value="Unassembled WGS sequence"/>
</dbReference>
<organism evidence="1 2">
    <name type="scientific">Tanacetum coccineum</name>
    <dbReference type="NCBI Taxonomy" id="301880"/>
    <lineage>
        <taxon>Eukaryota</taxon>
        <taxon>Viridiplantae</taxon>
        <taxon>Streptophyta</taxon>
        <taxon>Embryophyta</taxon>
        <taxon>Tracheophyta</taxon>
        <taxon>Spermatophyta</taxon>
        <taxon>Magnoliopsida</taxon>
        <taxon>eudicotyledons</taxon>
        <taxon>Gunneridae</taxon>
        <taxon>Pentapetalae</taxon>
        <taxon>asterids</taxon>
        <taxon>campanulids</taxon>
        <taxon>Asterales</taxon>
        <taxon>Asteraceae</taxon>
        <taxon>Asteroideae</taxon>
        <taxon>Anthemideae</taxon>
        <taxon>Anthemidinae</taxon>
        <taxon>Tanacetum</taxon>
    </lineage>
</organism>